<gene>
    <name evidence="2" type="ORF">PIIN_11373</name>
</gene>
<feature type="compositionally biased region" description="Polar residues" evidence="1">
    <location>
        <begin position="107"/>
        <end position="123"/>
    </location>
</feature>
<name>G4U1F3_SERID</name>
<evidence type="ECO:0000256" key="1">
    <source>
        <dbReference type="SAM" id="MobiDB-lite"/>
    </source>
</evidence>
<feature type="compositionally biased region" description="Polar residues" evidence="1">
    <location>
        <begin position="1"/>
        <end position="10"/>
    </location>
</feature>
<dbReference type="EMBL" id="CAFZ01001559">
    <property type="protein sequence ID" value="CCA77396.1"/>
    <property type="molecule type" value="Genomic_DNA"/>
</dbReference>
<feature type="region of interest" description="Disordered" evidence="1">
    <location>
        <begin position="1"/>
        <end position="47"/>
    </location>
</feature>
<feature type="region of interest" description="Disordered" evidence="1">
    <location>
        <begin position="102"/>
        <end position="125"/>
    </location>
</feature>
<evidence type="ECO:0000313" key="3">
    <source>
        <dbReference type="Proteomes" id="UP000007148"/>
    </source>
</evidence>
<protein>
    <submittedName>
        <fullName evidence="2">Uncharacterized protein</fullName>
    </submittedName>
</protein>
<feature type="compositionally biased region" description="Low complexity" evidence="1">
    <location>
        <begin position="23"/>
        <end position="43"/>
    </location>
</feature>
<evidence type="ECO:0000313" key="2">
    <source>
        <dbReference type="EMBL" id="CCA77396.1"/>
    </source>
</evidence>
<comment type="caution">
    <text evidence="2">The sequence shown here is derived from an EMBL/GenBank/DDBJ whole genome shotgun (WGS) entry which is preliminary data.</text>
</comment>
<dbReference type="AlphaFoldDB" id="G4U1F3"/>
<dbReference type="HOGENOM" id="CLU_1801100_0_0_1"/>
<feature type="non-terminal residue" evidence="2">
    <location>
        <position position="144"/>
    </location>
</feature>
<dbReference type="Proteomes" id="UP000007148">
    <property type="component" value="Unassembled WGS sequence"/>
</dbReference>
<proteinExistence type="predicted"/>
<organism evidence="2 3">
    <name type="scientific">Serendipita indica (strain DSM 11827)</name>
    <name type="common">Root endophyte fungus</name>
    <name type="synonym">Piriformospora indica</name>
    <dbReference type="NCBI Taxonomy" id="1109443"/>
    <lineage>
        <taxon>Eukaryota</taxon>
        <taxon>Fungi</taxon>
        <taxon>Dikarya</taxon>
        <taxon>Basidiomycota</taxon>
        <taxon>Agaricomycotina</taxon>
        <taxon>Agaricomycetes</taxon>
        <taxon>Sebacinales</taxon>
        <taxon>Serendipitaceae</taxon>
        <taxon>Serendipita</taxon>
    </lineage>
</organism>
<keyword evidence="3" id="KW-1185">Reference proteome</keyword>
<accession>G4U1F3</accession>
<sequence>MPSNTNSTTQPSPALRRPRRPSRLSSHSGSFPSASTSASPTRSYPFAESSISGIIPPHFADMPFVGTPFTLGERPYEYPFPSPATESLPNLPILSGSSALKHAYHPRTSSEGNDSPPTLSGTGLVNAASALANHVHPPSSYVRP</sequence>
<dbReference type="OrthoDB" id="10479595at2759"/>
<reference evidence="2 3" key="1">
    <citation type="journal article" date="2011" name="PLoS Pathog.">
        <title>Endophytic Life Strategies Decoded by Genome and Transcriptome Analyses of the Mutualistic Root Symbiont Piriformospora indica.</title>
        <authorList>
            <person name="Zuccaro A."/>
            <person name="Lahrmann U."/>
            <person name="Guldener U."/>
            <person name="Langen G."/>
            <person name="Pfiffi S."/>
            <person name="Biedenkopf D."/>
            <person name="Wong P."/>
            <person name="Samans B."/>
            <person name="Grimm C."/>
            <person name="Basiewicz M."/>
            <person name="Murat C."/>
            <person name="Martin F."/>
            <person name="Kogel K.H."/>
        </authorList>
    </citation>
    <scope>NUCLEOTIDE SEQUENCE [LARGE SCALE GENOMIC DNA]</scope>
    <source>
        <strain evidence="2 3">DSM 11827</strain>
    </source>
</reference>
<dbReference type="InParanoid" id="G4U1F3"/>